<dbReference type="STRING" id="1122213.GCA_000423365_00852"/>
<proteinExistence type="predicted"/>
<dbReference type="PANTHER" id="PTHR36439">
    <property type="entry name" value="BLL4334 PROTEIN"/>
    <property type="match status" value="1"/>
</dbReference>
<dbReference type="Pfam" id="PF08002">
    <property type="entry name" value="DUF1697"/>
    <property type="match status" value="1"/>
</dbReference>
<organism evidence="1 2">
    <name type="scientific">Maritalea myrionectae</name>
    <dbReference type="NCBI Taxonomy" id="454601"/>
    <lineage>
        <taxon>Bacteria</taxon>
        <taxon>Pseudomonadati</taxon>
        <taxon>Pseudomonadota</taxon>
        <taxon>Alphaproteobacteria</taxon>
        <taxon>Hyphomicrobiales</taxon>
        <taxon>Devosiaceae</taxon>
        <taxon>Maritalea</taxon>
    </lineage>
</organism>
<evidence type="ECO:0008006" key="3">
    <source>
        <dbReference type="Google" id="ProtNLM"/>
    </source>
</evidence>
<dbReference type="PANTHER" id="PTHR36439:SF1">
    <property type="entry name" value="DUF1697 DOMAIN-CONTAINING PROTEIN"/>
    <property type="match status" value="1"/>
</dbReference>
<dbReference type="InterPro" id="IPR012545">
    <property type="entry name" value="DUF1697"/>
</dbReference>
<reference evidence="1 2" key="1">
    <citation type="submission" date="2017-05" db="EMBL/GenBank/DDBJ databases">
        <title>Genome Analysis of Maritalea myrionectae HL2708#5.</title>
        <authorList>
            <consortium name="Cotde Inc.-PKNU"/>
            <person name="Jang D."/>
            <person name="Oh H.-M."/>
        </authorList>
    </citation>
    <scope>NUCLEOTIDE SEQUENCE [LARGE SCALE GENOMIC DNA]</scope>
    <source>
        <strain evidence="1 2">HL2708#5</strain>
    </source>
</reference>
<dbReference type="PIRSF" id="PIRSF008502">
    <property type="entry name" value="UCP008502"/>
    <property type="match status" value="1"/>
</dbReference>
<dbReference type="SUPFAM" id="SSF160379">
    <property type="entry name" value="SP0830-like"/>
    <property type="match status" value="1"/>
</dbReference>
<accession>A0A2R4MI12</accession>
<dbReference type="Proteomes" id="UP000258927">
    <property type="component" value="Chromosome"/>
</dbReference>
<evidence type="ECO:0000313" key="2">
    <source>
        <dbReference type="Proteomes" id="UP000258927"/>
    </source>
</evidence>
<name>A0A2R4MI12_9HYPH</name>
<keyword evidence="2" id="KW-1185">Reference proteome</keyword>
<gene>
    <name evidence="1" type="ORF">MXMO3_03159</name>
</gene>
<dbReference type="AlphaFoldDB" id="A0A2R4MI12"/>
<dbReference type="KEGG" id="mmyr:MXMO3_03159"/>
<sequence>MIFIALFRGLNVGGSHKIKMADLVAFLNRQGGEKTKHYIQSGNLVFHSDEQVHDLAQRLEPAFEKEFGFSSQIILRTLPELEAAHAAYPFDRKDREQKFMMTGFARQNPNADALAVLEGLLADGELVAQSGNEFFFYYGNGSARSKVANLNFEKKIGTALTVRNRRTISKLIEMAADF</sequence>
<dbReference type="Gene3D" id="3.30.70.1280">
    <property type="entry name" value="SP0830-like domains"/>
    <property type="match status" value="1"/>
</dbReference>
<protein>
    <recommendedName>
        <fullName evidence="3">DUF1697 domain-containing protein</fullName>
    </recommendedName>
</protein>
<evidence type="ECO:0000313" key="1">
    <source>
        <dbReference type="EMBL" id="AVX05665.1"/>
    </source>
</evidence>
<dbReference type="EMBL" id="CP021330">
    <property type="protein sequence ID" value="AVX05665.1"/>
    <property type="molecule type" value="Genomic_DNA"/>
</dbReference>